<keyword evidence="2" id="KW-1185">Reference proteome</keyword>
<reference evidence="3" key="1">
    <citation type="submission" date="2017-02" db="UniProtKB">
        <authorList>
            <consortium name="WormBaseParasite"/>
        </authorList>
    </citation>
    <scope>IDENTIFICATION</scope>
</reference>
<keyword evidence="1" id="KW-0812">Transmembrane</keyword>
<feature type="transmembrane region" description="Helical" evidence="1">
    <location>
        <begin position="90"/>
        <end position="115"/>
    </location>
</feature>
<protein>
    <submittedName>
        <fullName evidence="3">7TM_GPCR_Srx domain-containing protein</fullName>
    </submittedName>
</protein>
<name>A0A0N4ZJ60_PARTI</name>
<evidence type="ECO:0000256" key="1">
    <source>
        <dbReference type="SAM" id="Phobius"/>
    </source>
</evidence>
<dbReference type="WBParaSite" id="PTRK_0000796750.1">
    <property type="protein sequence ID" value="PTRK_0000796750.1"/>
    <property type="gene ID" value="PTRK_0000796750"/>
</dbReference>
<dbReference type="PANTHER" id="PTHR47518">
    <property type="entry name" value="SERPENTINE RECEPTOR CLASS EPSILON-13-RELATED"/>
    <property type="match status" value="1"/>
</dbReference>
<feature type="transmembrane region" description="Helical" evidence="1">
    <location>
        <begin position="121"/>
        <end position="139"/>
    </location>
</feature>
<evidence type="ECO:0000313" key="3">
    <source>
        <dbReference type="WBParaSite" id="PTRK_0000796750.1"/>
    </source>
</evidence>
<organism evidence="2 3">
    <name type="scientific">Parastrongyloides trichosuri</name>
    <name type="common">Possum-specific nematode worm</name>
    <dbReference type="NCBI Taxonomy" id="131310"/>
    <lineage>
        <taxon>Eukaryota</taxon>
        <taxon>Metazoa</taxon>
        <taxon>Ecdysozoa</taxon>
        <taxon>Nematoda</taxon>
        <taxon>Chromadorea</taxon>
        <taxon>Rhabditida</taxon>
        <taxon>Tylenchina</taxon>
        <taxon>Panagrolaimomorpha</taxon>
        <taxon>Strongyloidoidea</taxon>
        <taxon>Strongyloididae</taxon>
        <taxon>Parastrongyloides</taxon>
    </lineage>
</organism>
<accession>A0A0N4ZJ60</accession>
<dbReference type="Proteomes" id="UP000038045">
    <property type="component" value="Unplaced"/>
</dbReference>
<feature type="transmembrane region" description="Helical" evidence="1">
    <location>
        <begin position="167"/>
        <end position="196"/>
    </location>
</feature>
<proteinExistence type="predicted"/>
<dbReference type="AlphaFoldDB" id="A0A0N4ZJ60"/>
<evidence type="ECO:0000313" key="2">
    <source>
        <dbReference type="Proteomes" id="UP000038045"/>
    </source>
</evidence>
<dbReference type="PANTHER" id="PTHR47518:SF10">
    <property type="entry name" value="G PROTEIN-COUPLED RECEPTOR-RELATED"/>
    <property type="match status" value="1"/>
</dbReference>
<feature type="transmembrane region" description="Helical" evidence="1">
    <location>
        <begin position="12"/>
        <end position="35"/>
    </location>
</feature>
<dbReference type="InterPro" id="IPR052854">
    <property type="entry name" value="Serpentine_rcpt_epsilon"/>
</dbReference>
<keyword evidence="1" id="KW-1133">Transmembrane helix</keyword>
<keyword evidence="1" id="KW-0472">Membrane</keyword>
<feature type="transmembrane region" description="Helical" evidence="1">
    <location>
        <begin position="202"/>
        <end position="224"/>
    </location>
</feature>
<sequence length="288" mass="33682">MNANITGTFSFISIGEFATINGFVISVINVIYEIMDTNDKASMLKDVLKTCRTIKPFMNDFYRSTQCMLLIERFYSTYHLETYEEFRHPLAVPFSIITIICITGIFTAFRLIIIIDNSDVIILLVIDAILIILTLFLIYKNYKLKKEEGTISRSLTTKYQITENLQLATFALPIIIFTNTQQFFTNLIFINIIPIIQSKRTLFISLNTVQTFFFIILYLYIILYPKVHYYWIHRNINIVKEVITNNIVRGDNSNMNKGVTTKNQNSNQTNDIYFKMLHDFWDNKKTPV</sequence>